<sequence>MSNQSTGQSWHVASKKPATTANKALEQLVQTAQEALVSGKAVPEALDALQANAALLDAVSCVDLLERAACLGNLAILQRLWSMLAPFAYSSWALALALRCGHEDCARWLLMQGVDLLADPNPQVRRDIAMSVHDGVYTRFDLVRSSPTLFLNLMDQTVATEIFEDFSAHEALTGAAYTFPTNLQTTCDVVYTLASEGLFDATVFDDVYRACVVRAWHSIRHASERDDVTADICFDLARKLLVLYNSHEMGSPVIKQVMGALVVPRADSRVVRFVCQQMPSVFLGRLTALTWLQADIDLVVEMVGYLRPSKRIDANTTLLCVLAKNGKIAQLKQVGNWPDAFDEKSFDKAIDAASQAGYAEAATWLLSRKHQLFSPVVSDDFLDEFLL</sequence>
<accession>N2BIG2</accession>
<protein>
    <recommendedName>
        <fullName evidence="3">Ankyrin repeat protein</fullName>
    </recommendedName>
</protein>
<dbReference type="Proteomes" id="UP000012651">
    <property type="component" value="Unassembled WGS sequence"/>
</dbReference>
<evidence type="ECO:0000313" key="2">
    <source>
        <dbReference type="Proteomes" id="UP000012651"/>
    </source>
</evidence>
<dbReference type="RefSeq" id="WP_002563291.1">
    <property type="nucleotide sequence ID" value="NZ_KB822533.1"/>
</dbReference>
<organism evidence="1 2">
    <name type="scientific">Atopobium minutum 10063974</name>
    <dbReference type="NCBI Taxonomy" id="997872"/>
    <lineage>
        <taxon>Bacteria</taxon>
        <taxon>Bacillati</taxon>
        <taxon>Actinomycetota</taxon>
        <taxon>Coriobacteriia</taxon>
        <taxon>Coriobacteriales</taxon>
        <taxon>Atopobiaceae</taxon>
        <taxon>Atopobium</taxon>
    </lineage>
</organism>
<keyword evidence="2" id="KW-1185">Reference proteome</keyword>
<dbReference type="AlphaFoldDB" id="N2BIG2"/>
<comment type="caution">
    <text evidence="1">The sequence shown here is derived from an EMBL/GenBank/DDBJ whole genome shotgun (WGS) entry which is preliminary data.</text>
</comment>
<dbReference type="EMBL" id="AGXC01000002">
    <property type="protein sequence ID" value="EMZ41542.1"/>
    <property type="molecule type" value="Genomic_DNA"/>
</dbReference>
<evidence type="ECO:0000313" key="1">
    <source>
        <dbReference type="EMBL" id="EMZ41542.1"/>
    </source>
</evidence>
<name>N2BIG2_9ACTN</name>
<evidence type="ECO:0008006" key="3">
    <source>
        <dbReference type="Google" id="ProtNLM"/>
    </source>
</evidence>
<gene>
    <name evidence="1" type="ORF">HMPREF1091_00516</name>
</gene>
<dbReference type="PATRIC" id="fig|997872.3.peg.513"/>
<proteinExistence type="predicted"/>
<dbReference type="HOGENOM" id="CLU_712992_0_0_11"/>
<reference evidence="1 2" key="1">
    <citation type="submission" date="2013-03" db="EMBL/GenBank/DDBJ databases">
        <title>The Genome Sequence of Atopobium minutum 10063974.</title>
        <authorList>
            <consortium name="The Broad Institute Genome Sequencing Platform"/>
            <person name="Earl A."/>
            <person name="Ward D."/>
            <person name="Feldgarden M."/>
            <person name="Gevers D."/>
            <person name="Lambert T."/>
            <person name="Marvaud J.-C."/>
            <person name="Courvalin P."/>
            <person name="Walker B."/>
            <person name="Young S.K."/>
            <person name="Zeng Q."/>
            <person name="Gargeya S."/>
            <person name="Fitzgerald M."/>
            <person name="Haas B."/>
            <person name="Abouelleil A."/>
            <person name="Alvarado L."/>
            <person name="Arachchi H.M."/>
            <person name="Berlin A.M."/>
            <person name="Chapman S.B."/>
            <person name="Dewar J."/>
            <person name="Goldberg J."/>
            <person name="Griggs A."/>
            <person name="Gujja S."/>
            <person name="Hansen M."/>
            <person name="Howarth C."/>
            <person name="Imamovic A."/>
            <person name="Larimer J."/>
            <person name="McCowan C."/>
            <person name="Murphy C."/>
            <person name="Neiman D."/>
            <person name="Pearson M."/>
            <person name="Priest M."/>
            <person name="Roberts A."/>
            <person name="Saif S."/>
            <person name="Shea T."/>
            <person name="Sisk P."/>
            <person name="Sykes S."/>
            <person name="Wortman J."/>
            <person name="Nusbaum C."/>
            <person name="Birren B."/>
        </authorList>
    </citation>
    <scope>NUCLEOTIDE SEQUENCE [LARGE SCALE GENOMIC DNA]</scope>
    <source>
        <strain evidence="1 2">10063974</strain>
    </source>
</reference>